<reference evidence="8 9" key="1">
    <citation type="journal article" date="2010" name="Stand. Genomic Sci.">
        <title>Complete genome sequence of Streptosporangium roseum type strain (NI 9100).</title>
        <authorList>
            <person name="Nolan M."/>
            <person name="Sikorski J."/>
            <person name="Jando M."/>
            <person name="Lucas S."/>
            <person name="Lapidus A."/>
            <person name="Glavina Del Rio T."/>
            <person name="Chen F."/>
            <person name="Tice H."/>
            <person name="Pitluck S."/>
            <person name="Cheng J.F."/>
            <person name="Chertkov O."/>
            <person name="Sims D."/>
            <person name="Meincke L."/>
            <person name="Brettin T."/>
            <person name="Han C."/>
            <person name="Detter J.C."/>
            <person name="Bruce D."/>
            <person name="Goodwin L."/>
            <person name="Land M."/>
            <person name="Hauser L."/>
            <person name="Chang Y.J."/>
            <person name="Jeffries C.D."/>
            <person name="Ivanova N."/>
            <person name="Mavromatis K."/>
            <person name="Mikhailova N."/>
            <person name="Chen A."/>
            <person name="Palaniappan K."/>
            <person name="Chain P."/>
            <person name="Rohde M."/>
            <person name="Goker M."/>
            <person name="Bristow J."/>
            <person name="Eisen J.A."/>
            <person name="Markowitz V."/>
            <person name="Hugenholtz P."/>
            <person name="Kyrpides N.C."/>
            <person name="Klenk H.P."/>
        </authorList>
    </citation>
    <scope>NUCLEOTIDE SEQUENCE [LARGE SCALE GENOMIC DNA]</scope>
    <source>
        <strain evidence="9">ATCC 12428 / DSM 43021 / JCM 3005 / NI 9100</strain>
    </source>
</reference>
<evidence type="ECO:0000256" key="4">
    <source>
        <dbReference type="ARBA" id="ARBA00023125"/>
    </source>
</evidence>
<dbReference type="eggNOG" id="COG0675">
    <property type="taxonomic scope" value="Bacteria"/>
</dbReference>
<dbReference type="Pfam" id="PF07282">
    <property type="entry name" value="Cas12f1-like_TNB"/>
    <property type="match status" value="1"/>
</dbReference>
<feature type="domain" description="Probable transposase IS891/IS1136/IS1341" evidence="6">
    <location>
        <begin position="155"/>
        <end position="246"/>
    </location>
</feature>
<protein>
    <submittedName>
        <fullName evidence="8">Transposase</fullName>
    </submittedName>
</protein>
<dbReference type="RefSeq" id="WP_012888428.1">
    <property type="nucleotide sequence ID" value="NC_013595.1"/>
</dbReference>
<keyword evidence="4" id="KW-0238">DNA-binding</keyword>
<proteinExistence type="inferred from homology"/>
<keyword evidence="9" id="KW-1185">Reference proteome</keyword>
<evidence type="ECO:0000259" key="6">
    <source>
        <dbReference type="Pfam" id="PF01385"/>
    </source>
</evidence>
<evidence type="ECO:0000313" key="9">
    <source>
        <dbReference type="Proteomes" id="UP000002029"/>
    </source>
</evidence>
<evidence type="ECO:0000256" key="2">
    <source>
        <dbReference type="ARBA" id="ARBA00011044"/>
    </source>
</evidence>
<dbReference type="NCBIfam" id="TIGR01766">
    <property type="entry name" value="IS200/IS605 family accessory protein TnpB-like domain"/>
    <property type="match status" value="1"/>
</dbReference>
<organism evidence="8 9">
    <name type="scientific">Streptosporangium roseum (strain ATCC 12428 / DSM 43021 / JCM 3005 / KCTC 9067 / NCIMB 10171 / NRRL 2505 / NI 9100)</name>
    <dbReference type="NCBI Taxonomy" id="479432"/>
    <lineage>
        <taxon>Bacteria</taxon>
        <taxon>Bacillati</taxon>
        <taxon>Actinomycetota</taxon>
        <taxon>Actinomycetes</taxon>
        <taxon>Streptosporangiales</taxon>
        <taxon>Streptosporangiaceae</taxon>
        <taxon>Streptosporangium</taxon>
    </lineage>
</organism>
<dbReference type="NCBIfam" id="NF040570">
    <property type="entry name" value="guided_TnpB"/>
    <property type="match status" value="1"/>
</dbReference>
<dbReference type="KEGG" id="sro:Sros_1692"/>
<name>D2AS04_STRRD</name>
<comment type="similarity">
    <text evidence="1">In the C-terminal section; belongs to the transposase 35 family.</text>
</comment>
<feature type="domain" description="Cas12f1-like TNB" evidence="7">
    <location>
        <begin position="279"/>
        <end position="345"/>
    </location>
</feature>
<dbReference type="HOGENOM" id="CLU_032903_3_2_11"/>
<comment type="similarity">
    <text evidence="2">In the N-terminal section; belongs to the transposase 2 family.</text>
</comment>
<dbReference type="GO" id="GO:0006310">
    <property type="term" value="P:DNA recombination"/>
    <property type="evidence" value="ECO:0007669"/>
    <property type="project" value="UniProtKB-KW"/>
</dbReference>
<dbReference type="AlphaFoldDB" id="D2AS04"/>
<dbReference type="PANTHER" id="PTHR30405:SF11">
    <property type="entry name" value="RNA-GUIDED DNA ENDONUCLEASE RV2885C-RELATED"/>
    <property type="match status" value="1"/>
</dbReference>
<evidence type="ECO:0000256" key="3">
    <source>
        <dbReference type="ARBA" id="ARBA00022578"/>
    </source>
</evidence>
<dbReference type="InterPro" id="IPR051399">
    <property type="entry name" value="RNA-guided_DNA_endo/Transpos"/>
</dbReference>
<dbReference type="GO" id="GO:0032196">
    <property type="term" value="P:transposition"/>
    <property type="evidence" value="ECO:0007669"/>
    <property type="project" value="UniProtKB-KW"/>
</dbReference>
<evidence type="ECO:0000259" key="7">
    <source>
        <dbReference type="Pfam" id="PF07282"/>
    </source>
</evidence>
<evidence type="ECO:0000313" key="8">
    <source>
        <dbReference type="EMBL" id="ACZ84683.1"/>
    </source>
</evidence>
<dbReference type="PANTHER" id="PTHR30405">
    <property type="entry name" value="TRANSPOSASE"/>
    <property type="match status" value="1"/>
</dbReference>
<dbReference type="InterPro" id="IPR010095">
    <property type="entry name" value="Cas12f1-like_TNB"/>
</dbReference>
<dbReference type="Proteomes" id="UP000002029">
    <property type="component" value="Chromosome"/>
</dbReference>
<gene>
    <name evidence="8" type="ordered locus">Sros_1692</name>
</gene>
<dbReference type="GO" id="GO:0003677">
    <property type="term" value="F:DNA binding"/>
    <property type="evidence" value="ECO:0007669"/>
    <property type="project" value="UniProtKB-KW"/>
</dbReference>
<dbReference type="InterPro" id="IPR001959">
    <property type="entry name" value="Transposase"/>
</dbReference>
<dbReference type="STRING" id="479432.Sros_1692"/>
<evidence type="ECO:0000256" key="1">
    <source>
        <dbReference type="ARBA" id="ARBA00008761"/>
    </source>
</evidence>
<accession>D2AS04</accession>
<dbReference type="EMBL" id="CP001814">
    <property type="protein sequence ID" value="ACZ84683.1"/>
    <property type="molecule type" value="Genomic_DNA"/>
</dbReference>
<evidence type="ECO:0000256" key="5">
    <source>
        <dbReference type="ARBA" id="ARBA00023172"/>
    </source>
</evidence>
<dbReference type="Pfam" id="PF01385">
    <property type="entry name" value="OrfB_IS605"/>
    <property type="match status" value="1"/>
</dbReference>
<keyword evidence="5" id="KW-0233">DNA recombination</keyword>
<keyword evidence="3" id="KW-0815">Transposition</keyword>
<sequence>MLVTEMLKLAPSAEQREALLATMRACNAAANRVAEVAFEQRTANKIALQKLVYADLRHEFGLSAQMAIRSIAKACEAYKRDKKIKPAFRKLGAVAYDPRILTWKGRDAVSILTLTGRALIPVVYQGRWTQGPENRIRGQADLVYHDGMFFLAVVIDVPEPPGGGEPDGWLGVDLGIVNLATDSTGEAHSGKGVRAVRRRNAALRARLQAKGTKSAKRLLKKRRRKESRFARDVNHVISKHLVGKAKGTRSGIALEDLEGIRDRVTVRKAQRADLHSWSFHQLRTFVMYKAALTGVPVRLVDARNTSRTCHRCGQCKKKNRPSRDDFRCVDCGFAGPADHNAAINIGRRAVSHAAIDAA</sequence>
<dbReference type="OrthoDB" id="6230307at2"/>